<accession>A0AAW9R039</accession>
<reference evidence="1 2" key="1">
    <citation type="submission" date="2024-01" db="EMBL/GenBank/DDBJ databases">
        <title>Genomic insights into the taxonomy and metabolism of the cyanobacterium Pannus brasiliensis CCIBt3594.</title>
        <authorList>
            <person name="Machado M."/>
            <person name="Botero N.B."/>
            <person name="Andreote A.P.D."/>
            <person name="Feitosa A.M.T."/>
            <person name="Popin R."/>
            <person name="Sivonen K."/>
            <person name="Fiore M.F."/>
        </authorList>
    </citation>
    <scope>NUCLEOTIDE SEQUENCE [LARGE SCALE GENOMIC DNA]</scope>
    <source>
        <strain evidence="1 2">CCIBt3594</strain>
    </source>
</reference>
<comment type="caution">
    <text evidence="1">The sequence shown here is derived from an EMBL/GenBank/DDBJ whole genome shotgun (WGS) entry which is preliminary data.</text>
</comment>
<keyword evidence="2" id="KW-1185">Reference proteome</keyword>
<dbReference type="InterPro" id="IPR023214">
    <property type="entry name" value="HAD_sf"/>
</dbReference>
<dbReference type="InterPro" id="IPR041492">
    <property type="entry name" value="HAD_2"/>
</dbReference>
<proteinExistence type="predicted"/>
<dbReference type="Gene3D" id="3.40.50.1000">
    <property type="entry name" value="HAD superfamily/HAD-like"/>
    <property type="match status" value="1"/>
</dbReference>
<dbReference type="SUPFAM" id="SSF56784">
    <property type="entry name" value="HAD-like"/>
    <property type="match status" value="1"/>
</dbReference>
<protein>
    <submittedName>
        <fullName evidence="1">HAD hydrolase-like protein</fullName>
    </submittedName>
</protein>
<dbReference type="GO" id="GO:0006281">
    <property type="term" value="P:DNA repair"/>
    <property type="evidence" value="ECO:0007669"/>
    <property type="project" value="TreeGrafter"/>
</dbReference>
<evidence type="ECO:0000313" key="1">
    <source>
        <dbReference type="EMBL" id="MEG3440236.1"/>
    </source>
</evidence>
<keyword evidence="1" id="KW-0378">Hydrolase</keyword>
<dbReference type="GO" id="GO:0005829">
    <property type="term" value="C:cytosol"/>
    <property type="evidence" value="ECO:0007669"/>
    <property type="project" value="TreeGrafter"/>
</dbReference>
<dbReference type="Proteomes" id="UP001328733">
    <property type="component" value="Unassembled WGS sequence"/>
</dbReference>
<dbReference type="EMBL" id="JBAFSM010000082">
    <property type="protein sequence ID" value="MEG3440236.1"/>
    <property type="molecule type" value="Genomic_DNA"/>
</dbReference>
<dbReference type="AlphaFoldDB" id="A0AAW9R039"/>
<dbReference type="Pfam" id="PF13419">
    <property type="entry name" value="HAD_2"/>
    <property type="match status" value="1"/>
</dbReference>
<dbReference type="RefSeq" id="WP_332867705.1">
    <property type="nucleotide sequence ID" value="NZ_JBAFSM010000082.1"/>
</dbReference>
<dbReference type="InterPro" id="IPR050155">
    <property type="entry name" value="HAD-like_hydrolase_sf"/>
</dbReference>
<name>A0AAW9R039_9CHRO</name>
<organism evidence="1 2">
    <name type="scientific">Pannus brasiliensis CCIBt3594</name>
    <dbReference type="NCBI Taxonomy" id="1427578"/>
    <lineage>
        <taxon>Bacteria</taxon>
        <taxon>Bacillati</taxon>
        <taxon>Cyanobacteriota</taxon>
        <taxon>Cyanophyceae</taxon>
        <taxon>Oscillatoriophycideae</taxon>
        <taxon>Chroococcales</taxon>
        <taxon>Microcystaceae</taxon>
        <taxon>Pannus</taxon>
    </lineage>
</organism>
<dbReference type="PANTHER" id="PTHR43434:SF21">
    <property type="entry name" value="SLL0295 PROTEIN"/>
    <property type="match status" value="1"/>
</dbReference>
<evidence type="ECO:0000313" key="2">
    <source>
        <dbReference type="Proteomes" id="UP001328733"/>
    </source>
</evidence>
<dbReference type="PANTHER" id="PTHR43434">
    <property type="entry name" value="PHOSPHOGLYCOLATE PHOSPHATASE"/>
    <property type="match status" value="1"/>
</dbReference>
<sequence>MYPTDPRVLALDFDGVICDGMIEYFQTSQRTYTAIWNGTIPPEVAPRFYQLRPVIETGWEMPLLLRAIALGFTDEEILDRWPAIARDLLIKENLDKKRLSRELDGVRDRWIAEDLEGWLDLHRFYPGVIDRLSELLHSDTAIYIITTKESRFVKRLLQKVGIYFPDDRLFGKEVNRPKYATIRGILANTGALPCDFWFVEDRLEALELVRGQEDLADVRLFLADWGYNTARTRDSIRGDSRIRLLTLERFTGDFPDRAG</sequence>
<dbReference type="InterPro" id="IPR036412">
    <property type="entry name" value="HAD-like_sf"/>
</dbReference>
<gene>
    <name evidence="1" type="ORF">V0288_24125</name>
</gene>
<dbReference type="GO" id="GO:0008967">
    <property type="term" value="F:phosphoglycolate phosphatase activity"/>
    <property type="evidence" value="ECO:0007669"/>
    <property type="project" value="TreeGrafter"/>
</dbReference>